<feature type="compositionally biased region" description="Basic residues" evidence="1">
    <location>
        <begin position="1"/>
        <end position="14"/>
    </location>
</feature>
<gene>
    <name evidence="2" type="ORF">M011DRAFT_77855</name>
</gene>
<keyword evidence="3" id="KW-1185">Reference proteome</keyword>
<evidence type="ECO:0000313" key="2">
    <source>
        <dbReference type="EMBL" id="KAF2746735.1"/>
    </source>
</evidence>
<dbReference type="AlphaFoldDB" id="A0A6A6V876"/>
<dbReference type="Proteomes" id="UP000799440">
    <property type="component" value="Unassembled WGS sequence"/>
</dbReference>
<dbReference type="EMBL" id="MU006576">
    <property type="protein sequence ID" value="KAF2746735.1"/>
    <property type="molecule type" value="Genomic_DNA"/>
</dbReference>
<protein>
    <submittedName>
        <fullName evidence="2">Uncharacterized protein</fullName>
    </submittedName>
</protein>
<evidence type="ECO:0000313" key="3">
    <source>
        <dbReference type="Proteomes" id="UP000799440"/>
    </source>
</evidence>
<proteinExistence type="predicted"/>
<feature type="region of interest" description="Disordered" evidence="1">
    <location>
        <begin position="1"/>
        <end position="21"/>
    </location>
</feature>
<reference evidence="2" key="1">
    <citation type="journal article" date="2020" name="Stud. Mycol.">
        <title>101 Dothideomycetes genomes: a test case for predicting lifestyles and emergence of pathogens.</title>
        <authorList>
            <person name="Haridas S."/>
            <person name="Albert R."/>
            <person name="Binder M."/>
            <person name="Bloem J."/>
            <person name="Labutti K."/>
            <person name="Salamov A."/>
            <person name="Andreopoulos B."/>
            <person name="Baker S."/>
            <person name="Barry K."/>
            <person name="Bills G."/>
            <person name="Bluhm B."/>
            <person name="Cannon C."/>
            <person name="Castanera R."/>
            <person name="Culley D."/>
            <person name="Daum C."/>
            <person name="Ezra D."/>
            <person name="Gonzalez J."/>
            <person name="Henrissat B."/>
            <person name="Kuo A."/>
            <person name="Liang C."/>
            <person name="Lipzen A."/>
            <person name="Lutzoni F."/>
            <person name="Magnuson J."/>
            <person name="Mondo S."/>
            <person name="Nolan M."/>
            <person name="Ohm R."/>
            <person name="Pangilinan J."/>
            <person name="Park H.-J."/>
            <person name="Ramirez L."/>
            <person name="Alfaro M."/>
            <person name="Sun H."/>
            <person name="Tritt A."/>
            <person name="Yoshinaga Y."/>
            <person name="Zwiers L.-H."/>
            <person name="Turgeon B."/>
            <person name="Goodwin S."/>
            <person name="Spatafora J."/>
            <person name="Crous P."/>
            <person name="Grigoriev I."/>
        </authorList>
    </citation>
    <scope>NUCLEOTIDE SEQUENCE</scope>
    <source>
        <strain evidence="2">CBS 119925</strain>
    </source>
</reference>
<accession>A0A6A6V876</accession>
<organism evidence="2 3">
    <name type="scientific">Sporormia fimetaria CBS 119925</name>
    <dbReference type="NCBI Taxonomy" id="1340428"/>
    <lineage>
        <taxon>Eukaryota</taxon>
        <taxon>Fungi</taxon>
        <taxon>Dikarya</taxon>
        <taxon>Ascomycota</taxon>
        <taxon>Pezizomycotina</taxon>
        <taxon>Dothideomycetes</taxon>
        <taxon>Pleosporomycetidae</taxon>
        <taxon>Pleosporales</taxon>
        <taxon>Sporormiaceae</taxon>
        <taxon>Sporormia</taxon>
    </lineage>
</organism>
<name>A0A6A6V876_9PLEO</name>
<evidence type="ECO:0000256" key="1">
    <source>
        <dbReference type="SAM" id="MobiDB-lite"/>
    </source>
</evidence>
<sequence length="96" mass="11171">MTTLLHSRRSRKSLKRDSSGQYKSKHTYLVESNLRCVERQHVILVTLCFSYTFRRNDNNVLMSGSRVMYTISNIPFAVLVSSRSVNGRIRAAMSWR</sequence>